<dbReference type="PANTHER" id="PTHR43024">
    <property type="entry name" value="UDP-N-ACETYLMURAMOYL-TRIPEPTIDE--D-ALANYL-D-ALANINE LIGASE"/>
    <property type="match status" value="1"/>
</dbReference>
<keyword evidence="6" id="KW-0133">Cell shape</keyword>
<dbReference type="PANTHER" id="PTHR43024:SF1">
    <property type="entry name" value="UDP-N-ACETYLMURAMOYL-TRIPEPTIDE--D-ALANYL-D-ALANINE LIGASE"/>
    <property type="match status" value="1"/>
</dbReference>
<keyword evidence="3" id="KW-0547">Nucleotide-binding</keyword>
<proteinExistence type="predicted"/>
<feature type="domain" description="Mur ligase C-terminal" evidence="7">
    <location>
        <begin position="333"/>
        <end position="460"/>
    </location>
</feature>
<evidence type="ECO:0000313" key="10">
    <source>
        <dbReference type="Proteomes" id="UP000617979"/>
    </source>
</evidence>
<keyword evidence="10" id="KW-1185">Reference proteome</keyword>
<comment type="subcellular location">
    <subcellularLocation>
        <location evidence="6">Cytoplasm</location>
    </subcellularLocation>
</comment>
<dbReference type="SUPFAM" id="SSF53623">
    <property type="entry name" value="MurD-like peptide ligases, catalytic domain"/>
    <property type="match status" value="1"/>
</dbReference>
<evidence type="ECO:0000256" key="3">
    <source>
        <dbReference type="ARBA" id="ARBA00022741"/>
    </source>
</evidence>
<dbReference type="NCBIfam" id="TIGR01143">
    <property type="entry name" value="murF"/>
    <property type="match status" value="1"/>
</dbReference>
<dbReference type="InterPro" id="IPR004101">
    <property type="entry name" value="Mur_ligase_C"/>
</dbReference>
<dbReference type="InterPro" id="IPR013221">
    <property type="entry name" value="Mur_ligase_cen"/>
</dbReference>
<organism evidence="9 10">
    <name type="scientific">Kroppenstedtia guangzhouensis</name>
    <dbReference type="NCBI Taxonomy" id="1274356"/>
    <lineage>
        <taxon>Bacteria</taxon>
        <taxon>Bacillati</taxon>
        <taxon>Bacillota</taxon>
        <taxon>Bacilli</taxon>
        <taxon>Bacillales</taxon>
        <taxon>Thermoactinomycetaceae</taxon>
        <taxon>Kroppenstedtia</taxon>
    </lineage>
</organism>
<keyword evidence="5 6" id="KW-0131">Cell cycle</keyword>
<evidence type="ECO:0000313" key="9">
    <source>
        <dbReference type="EMBL" id="GGA34543.1"/>
    </source>
</evidence>
<sequence>MAREKPDPDRLSIEVKEVYPMRLGRLASLIGGRLLRGSPRTPVKQATYGKTRHLKERVVLFFNPRKNAEKQLASLQRKRSAGVICPAGWSRKIPSSHAVIEVSDSKKALWKLVHWLRAQSRAVFIGITGSAGKTTTKEMTASILSTKYKVLKSVANNNLYSLMPQNLIQLHPDHQVVVLEMGMAGFGNIRKQCGVAKPSLGIVTNVGEAHVGKLGHSLANVARAKQELINGLTRGGTLILNADDPGSKRLSTRGFRGKVITLGIKNPATIRATRVKYTKNGMSFYIGKVPYQIPIWGRHNVYNALAAIAVARQLNVPTPWIQKGLRSFPAPRMRLQRIKGIKNWLLINDCYNANPSAMIAGLKVLMRVAEKKHSVAVLGDMHSLGKLSLESHRKVGKFVARLNPSALITVGPQAIEIAKGASLAGYKGKIHSLPNQPAKVANYLRKNVPKGSVLYFKASRNTALEKTVNKIRAK</sequence>
<dbReference type="InterPro" id="IPR051046">
    <property type="entry name" value="MurCDEF_CellWall_CoF430Synth"/>
</dbReference>
<dbReference type="InterPro" id="IPR036615">
    <property type="entry name" value="Mur_ligase_C_dom_sf"/>
</dbReference>
<dbReference type="InterPro" id="IPR005863">
    <property type="entry name" value="UDP-N-AcMur_synth"/>
</dbReference>
<comment type="function">
    <text evidence="6">Involved in cell wall formation. Catalyzes the final step in the synthesis of UDP-N-acetylmuramoyl-pentapeptide, the precursor of murein.</text>
</comment>
<keyword evidence="1 9" id="KW-0436">Ligase</keyword>
<dbReference type="EC" id="6.3.2.10" evidence="6"/>
<comment type="caution">
    <text evidence="9">The sequence shown here is derived from an EMBL/GenBank/DDBJ whole genome shotgun (WGS) entry which is preliminary data.</text>
</comment>
<feature type="domain" description="Mur ligase central" evidence="8">
    <location>
        <begin position="127"/>
        <end position="311"/>
    </location>
</feature>
<dbReference type="Gene3D" id="3.40.1190.10">
    <property type="entry name" value="Mur-like, catalytic domain"/>
    <property type="match status" value="1"/>
</dbReference>
<evidence type="ECO:0000256" key="6">
    <source>
        <dbReference type="RuleBase" id="RU004136"/>
    </source>
</evidence>
<keyword evidence="4" id="KW-0067">ATP-binding</keyword>
<evidence type="ECO:0000256" key="2">
    <source>
        <dbReference type="ARBA" id="ARBA00022618"/>
    </source>
</evidence>
<accession>A0ABQ1FZK2</accession>
<gene>
    <name evidence="9" type="primary">murF</name>
    <name evidence="9" type="ORF">GCM10007416_04220</name>
</gene>
<dbReference type="GO" id="GO:0016874">
    <property type="term" value="F:ligase activity"/>
    <property type="evidence" value="ECO:0007669"/>
    <property type="project" value="UniProtKB-KW"/>
</dbReference>
<reference evidence="10" key="1">
    <citation type="journal article" date="2019" name="Int. J. Syst. Evol. Microbiol.">
        <title>The Global Catalogue of Microorganisms (GCM) 10K type strain sequencing project: providing services to taxonomists for standard genome sequencing and annotation.</title>
        <authorList>
            <consortium name="The Broad Institute Genomics Platform"/>
            <consortium name="The Broad Institute Genome Sequencing Center for Infectious Disease"/>
            <person name="Wu L."/>
            <person name="Ma J."/>
        </authorList>
    </citation>
    <scope>NUCLEOTIDE SEQUENCE [LARGE SCALE GENOMIC DNA]</scope>
    <source>
        <strain evidence="10">CGMCC 1.12404</strain>
    </source>
</reference>
<comment type="pathway">
    <text evidence="6">Cell wall biogenesis; peptidoglycan biosynthesis.</text>
</comment>
<keyword evidence="6" id="KW-0961">Cell wall biogenesis/degradation</keyword>
<evidence type="ECO:0000259" key="8">
    <source>
        <dbReference type="Pfam" id="PF08245"/>
    </source>
</evidence>
<dbReference type="SUPFAM" id="SSF53244">
    <property type="entry name" value="MurD-like peptide ligases, peptide-binding domain"/>
    <property type="match status" value="1"/>
</dbReference>
<evidence type="ECO:0000256" key="5">
    <source>
        <dbReference type="ARBA" id="ARBA00023306"/>
    </source>
</evidence>
<dbReference type="Gene3D" id="3.90.190.20">
    <property type="entry name" value="Mur ligase, C-terminal domain"/>
    <property type="match status" value="1"/>
</dbReference>
<comment type="catalytic activity">
    <reaction evidence="6">
        <text>D-alanyl-D-alanine + UDP-N-acetyl-alpha-D-muramoyl-L-alanyl-gamma-D-glutamyl-meso-2,6-diaminopimelate + ATP = UDP-N-acetyl-alpha-D-muramoyl-L-alanyl-gamma-D-glutamyl-meso-2,6-diaminopimeloyl-D-alanyl-D-alanine + ADP + phosphate + H(+)</text>
        <dbReference type="Rhea" id="RHEA:28374"/>
        <dbReference type="ChEBI" id="CHEBI:15378"/>
        <dbReference type="ChEBI" id="CHEBI:30616"/>
        <dbReference type="ChEBI" id="CHEBI:43474"/>
        <dbReference type="ChEBI" id="CHEBI:57822"/>
        <dbReference type="ChEBI" id="CHEBI:61386"/>
        <dbReference type="ChEBI" id="CHEBI:83905"/>
        <dbReference type="ChEBI" id="CHEBI:456216"/>
        <dbReference type="EC" id="6.3.2.10"/>
    </reaction>
</comment>
<dbReference type="InterPro" id="IPR036565">
    <property type="entry name" value="Mur-like_cat_sf"/>
</dbReference>
<keyword evidence="2 6" id="KW-0132">Cell division</keyword>
<keyword evidence="6" id="KW-0573">Peptidoglycan synthesis</keyword>
<name>A0ABQ1FZK2_9BACL</name>
<dbReference type="Proteomes" id="UP000617979">
    <property type="component" value="Unassembled WGS sequence"/>
</dbReference>
<evidence type="ECO:0000259" key="7">
    <source>
        <dbReference type="Pfam" id="PF02875"/>
    </source>
</evidence>
<dbReference type="RefSeq" id="WP_188429319.1">
    <property type="nucleotide sequence ID" value="NZ_BMEX01000001.1"/>
</dbReference>
<dbReference type="EMBL" id="BMEX01000001">
    <property type="protein sequence ID" value="GGA34543.1"/>
    <property type="molecule type" value="Genomic_DNA"/>
</dbReference>
<evidence type="ECO:0000256" key="4">
    <source>
        <dbReference type="ARBA" id="ARBA00022840"/>
    </source>
</evidence>
<dbReference type="Pfam" id="PF02875">
    <property type="entry name" value="Mur_ligase_C"/>
    <property type="match status" value="1"/>
</dbReference>
<evidence type="ECO:0000256" key="1">
    <source>
        <dbReference type="ARBA" id="ARBA00022598"/>
    </source>
</evidence>
<dbReference type="Pfam" id="PF08245">
    <property type="entry name" value="Mur_ligase_M"/>
    <property type="match status" value="1"/>
</dbReference>
<protein>
    <recommendedName>
        <fullName evidence="6">UDP-N-acetylmuramoyl-tripeptide--D-alanyl-D-alanine ligase</fullName>
        <ecNumber evidence="6">6.3.2.10</ecNumber>
    </recommendedName>
</protein>